<sequence length="190" mass="21323">MSFLILIIVVGLGVALLVVAGMAIYERRRRIVGDAGMPKLPGQHSIAQLGLNEPARMSLNTVIMRPTKGLRFLSLGFSAFALWMIWGPIANSNSHDTLLAIGTSALISYVALFIANYEARYDDEGLTAPDWFFVERRFDWADFVGMGEDGNLLYKLYFDGKRKVHLQKYLVGMPTFLTFVEDVKALNRRT</sequence>
<evidence type="ECO:0000313" key="2">
    <source>
        <dbReference type="EMBL" id="NEK21444.1"/>
    </source>
</evidence>
<protein>
    <submittedName>
        <fullName evidence="2">Uncharacterized protein</fullName>
    </submittedName>
</protein>
<feature type="transmembrane region" description="Helical" evidence="1">
    <location>
        <begin position="69"/>
        <end position="86"/>
    </location>
</feature>
<feature type="transmembrane region" description="Helical" evidence="1">
    <location>
        <begin position="6"/>
        <end position="25"/>
    </location>
</feature>
<dbReference type="RefSeq" id="WP_164352301.1">
    <property type="nucleotide sequence ID" value="NZ_JAABNT010000002.1"/>
</dbReference>
<keyword evidence="1" id="KW-1133">Transmembrane helix</keyword>
<evidence type="ECO:0000256" key="1">
    <source>
        <dbReference type="SAM" id="Phobius"/>
    </source>
</evidence>
<keyword evidence="3" id="KW-1185">Reference proteome</keyword>
<reference evidence="2 3" key="1">
    <citation type="submission" date="2020-01" db="EMBL/GenBank/DDBJ databases">
        <title>Sulfitobacter sediminilitoris sp. nov., isolated from a tidal flat.</title>
        <authorList>
            <person name="Park S."/>
            <person name="Yoon J.-H."/>
        </authorList>
    </citation>
    <scope>NUCLEOTIDE SEQUENCE [LARGE SCALE GENOMIC DNA]</scope>
    <source>
        <strain evidence="2 3">JBTF-M27</strain>
    </source>
</reference>
<name>A0A6P0CAR0_9RHOB</name>
<dbReference type="AlphaFoldDB" id="A0A6P0CAR0"/>
<organism evidence="2 3">
    <name type="scientific">Sulfitobacter sediminilitoris</name>
    <dbReference type="NCBI Taxonomy" id="2698830"/>
    <lineage>
        <taxon>Bacteria</taxon>
        <taxon>Pseudomonadati</taxon>
        <taxon>Pseudomonadota</taxon>
        <taxon>Alphaproteobacteria</taxon>
        <taxon>Rhodobacterales</taxon>
        <taxon>Roseobacteraceae</taxon>
        <taxon>Sulfitobacter</taxon>
    </lineage>
</organism>
<feature type="transmembrane region" description="Helical" evidence="1">
    <location>
        <begin position="98"/>
        <end position="117"/>
    </location>
</feature>
<keyword evidence="1" id="KW-0472">Membrane</keyword>
<comment type="caution">
    <text evidence="2">The sequence shown here is derived from an EMBL/GenBank/DDBJ whole genome shotgun (WGS) entry which is preliminary data.</text>
</comment>
<proteinExistence type="predicted"/>
<gene>
    <name evidence="2" type="ORF">GV827_03385</name>
</gene>
<dbReference type="EMBL" id="JAABNT010000002">
    <property type="protein sequence ID" value="NEK21444.1"/>
    <property type="molecule type" value="Genomic_DNA"/>
</dbReference>
<keyword evidence="1" id="KW-0812">Transmembrane</keyword>
<dbReference type="Proteomes" id="UP000468591">
    <property type="component" value="Unassembled WGS sequence"/>
</dbReference>
<evidence type="ECO:0000313" key="3">
    <source>
        <dbReference type="Proteomes" id="UP000468591"/>
    </source>
</evidence>
<accession>A0A6P0CAR0</accession>